<feature type="transmembrane region" description="Helical" evidence="1">
    <location>
        <begin position="139"/>
        <end position="164"/>
    </location>
</feature>
<proteinExistence type="predicted"/>
<evidence type="ECO:0000313" key="3">
    <source>
        <dbReference type="Proteomes" id="UP000196368"/>
    </source>
</evidence>
<dbReference type="Proteomes" id="UP000196368">
    <property type="component" value="Unassembled WGS sequence"/>
</dbReference>
<feature type="transmembrane region" description="Helical" evidence="1">
    <location>
        <begin position="214"/>
        <end position="236"/>
    </location>
</feature>
<dbReference type="EMBL" id="NFJD01000002">
    <property type="protein sequence ID" value="OUO56777.1"/>
    <property type="molecule type" value="Genomic_DNA"/>
</dbReference>
<feature type="transmembrane region" description="Helical" evidence="1">
    <location>
        <begin position="58"/>
        <end position="75"/>
    </location>
</feature>
<dbReference type="PIRSF" id="PIRSF009160">
    <property type="entry name" value="UCP009160"/>
    <property type="match status" value="1"/>
</dbReference>
<keyword evidence="3" id="KW-1185">Reference proteome</keyword>
<comment type="caution">
    <text evidence="2">The sequence shown here is derived from an EMBL/GenBank/DDBJ whole genome shotgun (WGS) entry which is preliminary data.</text>
</comment>
<dbReference type="AlphaFoldDB" id="A0A1Y4DCF2"/>
<keyword evidence="1" id="KW-0472">Membrane</keyword>
<protein>
    <recommendedName>
        <fullName evidence="4">Bax inhibitor-1/YccA family protein</fullName>
    </recommendedName>
</protein>
<feature type="transmembrane region" description="Helical" evidence="1">
    <location>
        <begin position="176"/>
        <end position="194"/>
    </location>
</feature>
<organism evidence="2 3">
    <name type="scientific">Candidatus Avelusimicrobium gallicola</name>
    <dbReference type="NCBI Taxonomy" id="2562704"/>
    <lineage>
        <taxon>Bacteria</taxon>
        <taxon>Pseudomonadati</taxon>
        <taxon>Elusimicrobiota</taxon>
        <taxon>Elusimicrobia</taxon>
        <taxon>Elusimicrobiales</taxon>
        <taxon>Elusimicrobiaceae</taxon>
        <taxon>Candidatus Avelusimicrobium</taxon>
    </lineage>
</organism>
<gene>
    <name evidence="2" type="ORF">B5F75_02735</name>
</gene>
<reference evidence="3" key="1">
    <citation type="submission" date="2017-04" db="EMBL/GenBank/DDBJ databases">
        <title>Function of individual gut microbiota members based on whole genome sequencing of pure cultures obtained from chicken caecum.</title>
        <authorList>
            <person name="Medvecky M."/>
            <person name="Cejkova D."/>
            <person name="Polansky O."/>
            <person name="Karasova D."/>
            <person name="Kubasova T."/>
            <person name="Cizek A."/>
            <person name="Rychlik I."/>
        </authorList>
    </citation>
    <scope>NUCLEOTIDE SEQUENCE [LARGE SCALE GENOMIC DNA]</scope>
    <source>
        <strain evidence="3">An273</strain>
    </source>
</reference>
<keyword evidence="1" id="KW-0812">Transmembrane</keyword>
<feature type="transmembrane region" description="Helical" evidence="1">
    <location>
        <begin position="108"/>
        <end position="127"/>
    </location>
</feature>
<dbReference type="PANTHER" id="PTHR41282:SF1">
    <property type="entry name" value="CONSERVED TRANSMEMBRANE PROTEIN-RELATED"/>
    <property type="match status" value="1"/>
</dbReference>
<dbReference type="RefSeq" id="WP_087287601.1">
    <property type="nucleotide sequence ID" value="NZ_NFJD01000002.1"/>
</dbReference>
<name>A0A1Y4DCF2_9BACT</name>
<dbReference type="InterPro" id="IPR010539">
    <property type="entry name" value="BaxI_1-like"/>
</dbReference>
<feature type="transmembrane region" description="Helical" evidence="1">
    <location>
        <begin position="35"/>
        <end position="52"/>
    </location>
</feature>
<dbReference type="OrthoDB" id="116480at2"/>
<keyword evidence="1" id="KW-1133">Transmembrane helix</keyword>
<dbReference type="PANTHER" id="PTHR41282">
    <property type="entry name" value="CONSERVED TRANSMEMBRANE PROTEIN-RELATED"/>
    <property type="match status" value="1"/>
</dbReference>
<sequence length="241" mass="26313">MNNPMLNENAFKRAQARALSDTGVMTLQGTINKTFLLLFLCVVGGMITWTHYQSWAGATGIIAIVAFVVALITSFKPTAAPITAPIYAFLEGLFLGVISAMYNAQFQGIVFNAVAITVLVFFVMLFVYRTGIIRVTRGLAVGIFSATAAIALLYIGSFLLSLFGVSTAYLTSNSPLAIGISVVICAVAAFNFLLDFNFIDAMTSRYQAPKHMEWYAGFGLLVTLVWLYIEILQLLAKMQRK</sequence>
<feature type="transmembrane region" description="Helical" evidence="1">
    <location>
        <begin position="82"/>
        <end position="102"/>
    </location>
</feature>
<evidence type="ECO:0008006" key="4">
    <source>
        <dbReference type="Google" id="ProtNLM"/>
    </source>
</evidence>
<evidence type="ECO:0000256" key="1">
    <source>
        <dbReference type="SAM" id="Phobius"/>
    </source>
</evidence>
<dbReference type="Pfam" id="PF12811">
    <property type="entry name" value="BaxI_1"/>
    <property type="match status" value="1"/>
</dbReference>
<evidence type="ECO:0000313" key="2">
    <source>
        <dbReference type="EMBL" id="OUO56777.1"/>
    </source>
</evidence>
<accession>A0A1Y4DCF2</accession>